<accession>A0AAE0VAV7</accession>
<evidence type="ECO:0000313" key="1">
    <source>
        <dbReference type="EMBL" id="KAK3546500.1"/>
    </source>
</evidence>
<proteinExistence type="predicted"/>
<dbReference type="Proteomes" id="UP001274896">
    <property type="component" value="Unassembled WGS sequence"/>
</dbReference>
<gene>
    <name evidence="1" type="ORF">QTP70_026354</name>
</gene>
<evidence type="ECO:0000313" key="2">
    <source>
        <dbReference type="Proteomes" id="UP001274896"/>
    </source>
</evidence>
<dbReference type="AlphaFoldDB" id="A0AAE0VAV7"/>
<name>A0AAE0VAV7_9TELE</name>
<comment type="caution">
    <text evidence="1">The sequence shown here is derived from an EMBL/GenBank/DDBJ whole genome shotgun (WGS) entry which is preliminary data.</text>
</comment>
<protein>
    <submittedName>
        <fullName evidence="1">Uncharacterized protein</fullName>
    </submittedName>
</protein>
<organism evidence="1 2">
    <name type="scientific">Hemibagrus guttatus</name>
    <dbReference type="NCBI Taxonomy" id="175788"/>
    <lineage>
        <taxon>Eukaryota</taxon>
        <taxon>Metazoa</taxon>
        <taxon>Chordata</taxon>
        <taxon>Craniata</taxon>
        <taxon>Vertebrata</taxon>
        <taxon>Euteleostomi</taxon>
        <taxon>Actinopterygii</taxon>
        <taxon>Neopterygii</taxon>
        <taxon>Teleostei</taxon>
        <taxon>Ostariophysi</taxon>
        <taxon>Siluriformes</taxon>
        <taxon>Bagridae</taxon>
        <taxon>Hemibagrus</taxon>
    </lineage>
</organism>
<dbReference type="EMBL" id="JAUCMX010000005">
    <property type="protein sequence ID" value="KAK3546500.1"/>
    <property type="molecule type" value="Genomic_DNA"/>
</dbReference>
<keyword evidence="2" id="KW-1185">Reference proteome</keyword>
<reference evidence="1" key="1">
    <citation type="submission" date="2023-06" db="EMBL/GenBank/DDBJ databases">
        <title>Male Hemibagrus guttatus genome.</title>
        <authorList>
            <person name="Bian C."/>
        </authorList>
    </citation>
    <scope>NUCLEOTIDE SEQUENCE</scope>
    <source>
        <strain evidence="1">Male_cb2023</strain>
        <tissue evidence="1">Muscle</tissue>
    </source>
</reference>
<sequence length="173" mass="18660">MSQKPDSLSRVWVVGAPAHDCYPKHMALDPYAPSCGWWAYGKVGLCLFFGLCPAESRRQRLGHQALACMPQPQAWLQGGAPVTPVRATGGHSGLVVSTVASHLQVWGFDFCLRHVCVEFACSPCASGVSSGYSGFLPWSKDISKLFVVCDCVCALRWVATPSRVYPALMPSVA</sequence>